<feature type="region of interest" description="Disordered" evidence="1">
    <location>
        <begin position="163"/>
        <end position="240"/>
    </location>
</feature>
<proteinExistence type="predicted"/>
<protein>
    <submittedName>
        <fullName evidence="2">Uncharacterized protein</fullName>
    </submittedName>
</protein>
<reference evidence="2" key="1">
    <citation type="submission" date="2023-06" db="EMBL/GenBank/DDBJ databases">
        <authorList>
            <consortium name="Lawrence Berkeley National Laboratory"/>
            <person name="Ahrendt S."/>
            <person name="Sahu N."/>
            <person name="Indic B."/>
            <person name="Wong-Bajracharya J."/>
            <person name="Merenyi Z."/>
            <person name="Ke H.-M."/>
            <person name="Monk M."/>
            <person name="Kocsube S."/>
            <person name="Drula E."/>
            <person name="Lipzen A."/>
            <person name="Balint B."/>
            <person name="Henrissat B."/>
            <person name="Andreopoulos B."/>
            <person name="Martin F.M."/>
            <person name="Harder C.B."/>
            <person name="Rigling D."/>
            <person name="Ford K.L."/>
            <person name="Foster G.D."/>
            <person name="Pangilinan J."/>
            <person name="Papanicolaou A."/>
            <person name="Barry K."/>
            <person name="LaButti K."/>
            <person name="Viragh M."/>
            <person name="Koriabine M."/>
            <person name="Yan M."/>
            <person name="Riley R."/>
            <person name="Champramary S."/>
            <person name="Plett K.L."/>
            <person name="Tsai I.J."/>
            <person name="Slot J."/>
            <person name="Sipos G."/>
            <person name="Plett J."/>
            <person name="Nagy L.G."/>
            <person name="Grigoriev I.V."/>
        </authorList>
    </citation>
    <scope>NUCLEOTIDE SEQUENCE</scope>
    <source>
        <strain evidence="2">ICMP 16352</strain>
    </source>
</reference>
<comment type="caution">
    <text evidence="2">The sequence shown here is derived from an EMBL/GenBank/DDBJ whole genome shotgun (WGS) entry which is preliminary data.</text>
</comment>
<dbReference type="Proteomes" id="UP001175227">
    <property type="component" value="Unassembled WGS sequence"/>
</dbReference>
<evidence type="ECO:0000256" key="1">
    <source>
        <dbReference type="SAM" id="MobiDB-lite"/>
    </source>
</evidence>
<evidence type="ECO:0000313" key="3">
    <source>
        <dbReference type="Proteomes" id="UP001175227"/>
    </source>
</evidence>
<name>A0AA39PWT1_9AGAR</name>
<sequence>MAPVLRSTKSPTKTTSSGGNSPATTPTSTPRKAPQCAQCGRPRAGHPRQGCPYAAAAAKDDSPPEEANITDALGSMKIQTSPPRHDDPDTTDPWELEDFKAAVRQRRRCESSQRAAIVPSESIASISTSSSEILNMLLHDIDAEDEDDKVKKMVVKWQDVLSTPKAKPRKSRAKERTMPCTFPGTAPSVASAVPHPTVTEPPVTPKPAETKEPVLDSSAVDIPPSPTPSPKPLTRSMSSLQRSSFIDSLNSRYKQTTAYLLPKV</sequence>
<dbReference type="EMBL" id="JAUEPR010000001">
    <property type="protein sequence ID" value="KAK0491495.1"/>
    <property type="molecule type" value="Genomic_DNA"/>
</dbReference>
<gene>
    <name evidence="2" type="ORF">IW261DRAFT_93041</name>
</gene>
<organism evidence="2 3">
    <name type="scientific">Armillaria novae-zelandiae</name>
    <dbReference type="NCBI Taxonomy" id="153914"/>
    <lineage>
        <taxon>Eukaryota</taxon>
        <taxon>Fungi</taxon>
        <taxon>Dikarya</taxon>
        <taxon>Basidiomycota</taxon>
        <taxon>Agaricomycotina</taxon>
        <taxon>Agaricomycetes</taxon>
        <taxon>Agaricomycetidae</taxon>
        <taxon>Agaricales</taxon>
        <taxon>Marasmiineae</taxon>
        <taxon>Physalacriaceae</taxon>
        <taxon>Armillaria</taxon>
    </lineage>
</organism>
<feature type="compositionally biased region" description="Low complexity" evidence="1">
    <location>
        <begin position="7"/>
        <end position="22"/>
    </location>
</feature>
<feature type="region of interest" description="Disordered" evidence="1">
    <location>
        <begin position="1"/>
        <end position="93"/>
    </location>
</feature>
<dbReference type="AlphaFoldDB" id="A0AA39PWT1"/>
<evidence type="ECO:0000313" key="2">
    <source>
        <dbReference type="EMBL" id="KAK0491495.1"/>
    </source>
</evidence>
<accession>A0AA39PWT1</accession>
<feature type="compositionally biased region" description="Low complexity" evidence="1">
    <location>
        <begin position="192"/>
        <end position="201"/>
    </location>
</feature>
<keyword evidence="3" id="KW-1185">Reference proteome</keyword>